<evidence type="ECO:0000256" key="14">
    <source>
        <dbReference type="HAMAP-Rule" id="MF_01458"/>
    </source>
</evidence>
<evidence type="ECO:0000256" key="13">
    <source>
        <dbReference type="ARBA" id="ARBA00061570"/>
    </source>
</evidence>
<feature type="compositionally biased region" description="Acidic residues" evidence="16">
    <location>
        <begin position="612"/>
        <end position="623"/>
    </location>
</feature>
<dbReference type="Gene3D" id="3.40.50.300">
    <property type="entry name" value="P-loop containing nucleotide triphosphate hydrolases"/>
    <property type="match status" value="1"/>
</dbReference>
<evidence type="ECO:0000256" key="7">
    <source>
        <dbReference type="ARBA" id="ARBA00022801"/>
    </source>
</evidence>
<keyword evidence="5 14" id="KW-0479">Metal-binding</keyword>
<organism evidence="18 19">
    <name type="scientific">Allobacillus salarius</name>
    <dbReference type="NCBI Taxonomy" id="1955272"/>
    <lineage>
        <taxon>Bacteria</taxon>
        <taxon>Bacillati</taxon>
        <taxon>Bacillota</taxon>
        <taxon>Bacilli</taxon>
        <taxon>Bacillales</taxon>
        <taxon>Bacillaceae</taxon>
        <taxon>Allobacillus</taxon>
    </lineage>
</organism>
<dbReference type="EC" id="3.4.24.-" evidence="14"/>
<dbReference type="InterPro" id="IPR003960">
    <property type="entry name" value="ATPase_AAA_CS"/>
</dbReference>
<gene>
    <name evidence="18" type="primary">hflB</name>
    <name evidence="14" type="synonym">ftsH</name>
    <name evidence="18" type="ORF">FPQ13_12155</name>
</gene>
<feature type="region of interest" description="Disordered" evidence="16">
    <location>
        <begin position="606"/>
        <end position="691"/>
    </location>
</feature>
<feature type="compositionally biased region" description="Basic and acidic residues" evidence="16">
    <location>
        <begin position="668"/>
        <end position="691"/>
    </location>
</feature>
<evidence type="ECO:0000256" key="15">
    <source>
        <dbReference type="RuleBase" id="RU003651"/>
    </source>
</evidence>
<protein>
    <recommendedName>
        <fullName evidence="14">ATP-dependent zinc metalloprotease FtsH</fullName>
        <ecNumber evidence="14">3.4.24.-</ecNumber>
    </recommendedName>
</protein>
<dbReference type="GO" id="GO:0005524">
    <property type="term" value="F:ATP binding"/>
    <property type="evidence" value="ECO:0007669"/>
    <property type="project" value="UniProtKB-UniRule"/>
</dbReference>
<dbReference type="RefSeq" id="WP_144089593.1">
    <property type="nucleotide sequence ID" value="NZ_VMHE01000034.1"/>
</dbReference>
<comment type="subunit">
    <text evidence="14">Homohexamer.</text>
</comment>
<dbReference type="Pfam" id="PF01434">
    <property type="entry name" value="Peptidase_M41"/>
    <property type="match status" value="1"/>
</dbReference>
<dbReference type="Gene3D" id="1.20.58.760">
    <property type="entry name" value="Peptidase M41"/>
    <property type="match status" value="1"/>
</dbReference>
<proteinExistence type="inferred from homology"/>
<dbReference type="GO" id="GO:0030163">
    <property type="term" value="P:protein catabolic process"/>
    <property type="evidence" value="ECO:0007669"/>
    <property type="project" value="UniProtKB-UniRule"/>
</dbReference>
<dbReference type="PANTHER" id="PTHR23076">
    <property type="entry name" value="METALLOPROTEASE M41 FTSH"/>
    <property type="match status" value="1"/>
</dbReference>
<comment type="subcellular location">
    <subcellularLocation>
        <location evidence="14">Cell membrane</location>
        <topology evidence="14">Multi-pass membrane protein</topology>
        <orientation evidence="14">Cytoplasmic side</orientation>
    </subcellularLocation>
    <subcellularLocation>
        <location evidence="1">Membrane</location>
    </subcellularLocation>
</comment>
<dbReference type="GO" id="GO:0004222">
    <property type="term" value="F:metalloendopeptidase activity"/>
    <property type="evidence" value="ECO:0007669"/>
    <property type="project" value="InterPro"/>
</dbReference>
<keyword evidence="19" id="KW-1185">Reference proteome</keyword>
<evidence type="ECO:0000256" key="5">
    <source>
        <dbReference type="ARBA" id="ARBA00022723"/>
    </source>
</evidence>
<dbReference type="Proteomes" id="UP000316425">
    <property type="component" value="Unassembled WGS sequence"/>
</dbReference>
<dbReference type="Gene3D" id="1.10.8.60">
    <property type="match status" value="1"/>
</dbReference>
<name>A0A556P6V3_9BACI</name>
<keyword evidence="4 14" id="KW-0812">Transmembrane</keyword>
<dbReference type="InterPro" id="IPR037219">
    <property type="entry name" value="Peptidase_M41-like"/>
</dbReference>
<feature type="binding site" evidence="14">
    <location>
        <position position="425"/>
    </location>
    <ligand>
        <name>Zn(2+)</name>
        <dbReference type="ChEBI" id="CHEBI:29105"/>
        <note>catalytic</note>
    </ligand>
</feature>
<comment type="caution">
    <text evidence="18">The sequence shown here is derived from an EMBL/GenBank/DDBJ whole genome shotgun (WGS) entry which is preliminary data.</text>
</comment>
<dbReference type="Pfam" id="PF17862">
    <property type="entry name" value="AAA_lid_3"/>
    <property type="match status" value="1"/>
</dbReference>
<dbReference type="SMART" id="SM00382">
    <property type="entry name" value="AAA"/>
    <property type="match status" value="1"/>
</dbReference>
<dbReference type="GO" id="GO:0004176">
    <property type="term" value="F:ATP-dependent peptidase activity"/>
    <property type="evidence" value="ECO:0007669"/>
    <property type="project" value="InterPro"/>
</dbReference>
<dbReference type="HAMAP" id="MF_01458">
    <property type="entry name" value="FtsH"/>
    <property type="match status" value="1"/>
</dbReference>
<evidence type="ECO:0000313" key="19">
    <source>
        <dbReference type="Proteomes" id="UP000316425"/>
    </source>
</evidence>
<comment type="similarity">
    <text evidence="13 14">In the central section; belongs to the AAA ATPase family.</text>
</comment>
<accession>A0A556P6V3</accession>
<sequence length="691" mass="76657">MSRVFRNTIFYLVIFLVLITIVSMFNNPAPETEQLNYNQFTEVLEEGQVKEMTLQYTNFAYEVRGEYTGDEGTQSFVAEIPANDEIINSIVTEAKQQSDLKIKPAEEPSAWARVLTTLIPFIIIFILFFFLLSQMQGGGGKMMNFGKSKAKMYTEDKKKTRFTDVAGADEEKQELVEVVEFLKDPRKFSALGARIPKGVLLVGPPGTGKTLLAKAVAGEAGVPFFSISGSDFVEMFVGVGASRVRDLFENAKKNAPCIIFIDEIDAVGRQRGAGVGGGHDEREQTLNQLLVEMDGFGVNEGIIIMAATNRPDILDPALLRPGRFDRQIPVNAPDVKGRQEVLGVHAKEKPLAKDVSLKTIAMRTPGFSGADLENLLNEAALVAAREDAKMINMSHVDEAIDRVIAGPAKKSRVISKKEKNIVAYHESGHTVIGVVLNDADMVHKVTIVPRGQAGGYAVMLPREDRYFQTKPELLDKITGLLGGRVAEEVMFNEASTGAHNDFQRATNIARRMVTEFGMSEKLGPLQFGSSGGGQVFLGRDLQNEPNYSDKIAYEIDLEIQNIINTCYERAKEIITKHKEQLELIAQTLLEVETLDAEQIDGLFYHGKLPEPKEEDENVEEQLNEIDNTKSEYREDESDTASDQTENREGQSDVKVNINRQESDSSVVDSKDTEESDSNKPEDSQDDPNRKE</sequence>
<dbReference type="GO" id="GO:0006508">
    <property type="term" value="P:proteolysis"/>
    <property type="evidence" value="ECO:0007669"/>
    <property type="project" value="UniProtKB-KW"/>
</dbReference>
<comment type="similarity">
    <text evidence="15">Belongs to the AAA ATPase family.</text>
</comment>
<feature type="transmembrane region" description="Helical" evidence="14">
    <location>
        <begin position="9"/>
        <end position="26"/>
    </location>
</feature>
<dbReference type="InterPro" id="IPR041569">
    <property type="entry name" value="AAA_lid_3"/>
</dbReference>
<dbReference type="SUPFAM" id="SSF140990">
    <property type="entry name" value="FtsH protease domain-like"/>
    <property type="match status" value="1"/>
</dbReference>
<dbReference type="Pfam" id="PF06480">
    <property type="entry name" value="FtsH_ext"/>
    <property type="match status" value="1"/>
</dbReference>
<dbReference type="Pfam" id="PF00004">
    <property type="entry name" value="AAA"/>
    <property type="match status" value="1"/>
</dbReference>
<dbReference type="EMBL" id="VMHE01000034">
    <property type="protein sequence ID" value="TSJ60116.1"/>
    <property type="molecule type" value="Genomic_DNA"/>
</dbReference>
<evidence type="ECO:0000256" key="9">
    <source>
        <dbReference type="ARBA" id="ARBA00022840"/>
    </source>
</evidence>
<evidence type="ECO:0000256" key="8">
    <source>
        <dbReference type="ARBA" id="ARBA00022833"/>
    </source>
</evidence>
<comment type="cofactor">
    <cofactor evidence="14">
        <name>Zn(2+)</name>
        <dbReference type="ChEBI" id="CHEBI:29105"/>
    </cofactor>
    <text evidence="14">Binds 1 zinc ion per subunit.</text>
</comment>
<keyword evidence="11 14" id="KW-0482">Metalloprotease</keyword>
<dbReference type="NCBIfam" id="TIGR01241">
    <property type="entry name" value="FtsH_fam"/>
    <property type="match status" value="1"/>
</dbReference>
<evidence type="ECO:0000256" key="1">
    <source>
        <dbReference type="ARBA" id="ARBA00004370"/>
    </source>
</evidence>
<feature type="domain" description="AAA+ ATPase" evidence="17">
    <location>
        <begin position="195"/>
        <end position="334"/>
    </location>
</feature>
<evidence type="ECO:0000256" key="10">
    <source>
        <dbReference type="ARBA" id="ARBA00022989"/>
    </source>
</evidence>
<evidence type="ECO:0000256" key="12">
    <source>
        <dbReference type="ARBA" id="ARBA00023136"/>
    </source>
</evidence>
<evidence type="ECO:0000256" key="3">
    <source>
        <dbReference type="ARBA" id="ARBA00022670"/>
    </source>
</evidence>
<feature type="active site" evidence="14">
    <location>
        <position position="426"/>
    </location>
</feature>
<keyword evidence="7 14" id="KW-0378">Hydrolase</keyword>
<dbReference type="PANTHER" id="PTHR23076:SF113">
    <property type="entry name" value="ATP-DEPENDENT ZINC METALLOPROTEASE FTSH 1, CHLOROPLASTIC-RELATED"/>
    <property type="match status" value="1"/>
</dbReference>
<dbReference type="OrthoDB" id="9809379at2"/>
<evidence type="ECO:0000256" key="6">
    <source>
        <dbReference type="ARBA" id="ARBA00022741"/>
    </source>
</evidence>
<dbReference type="AlphaFoldDB" id="A0A556P6V3"/>
<keyword evidence="9 14" id="KW-0067">ATP-binding</keyword>
<evidence type="ECO:0000256" key="2">
    <source>
        <dbReference type="ARBA" id="ARBA00010044"/>
    </source>
</evidence>
<evidence type="ECO:0000259" key="17">
    <source>
        <dbReference type="SMART" id="SM00382"/>
    </source>
</evidence>
<feature type="binding site" evidence="14">
    <location>
        <position position="501"/>
    </location>
    <ligand>
        <name>Zn(2+)</name>
        <dbReference type="ChEBI" id="CHEBI:29105"/>
        <note>catalytic</note>
    </ligand>
</feature>
<dbReference type="GO" id="GO:0016887">
    <property type="term" value="F:ATP hydrolysis activity"/>
    <property type="evidence" value="ECO:0007669"/>
    <property type="project" value="UniProtKB-UniRule"/>
</dbReference>
<keyword evidence="14" id="KW-1003">Cell membrane</keyword>
<evidence type="ECO:0000256" key="16">
    <source>
        <dbReference type="SAM" id="MobiDB-lite"/>
    </source>
</evidence>
<dbReference type="InterPro" id="IPR011546">
    <property type="entry name" value="Pept_M41_FtsH_extracell"/>
</dbReference>
<dbReference type="FunFam" id="1.20.58.760:FF:000001">
    <property type="entry name" value="ATP-dependent zinc metalloprotease FtsH"/>
    <property type="match status" value="1"/>
</dbReference>
<dbReference type="InterPro" id="IPR005936">
    <property type="entry name" value="FtsH"/>
</dbReference>
<feature type="transmembrane region" description="Helical" evidence="14">
    <location>
        <begin position="110"/>
        <end position="132"/>
    </location>
</feature>
<reference evidence="18 19" key="1">
    <citation type="submission" date="2019-07" db="EMBL/GenBank/DDBJ databases">
        <title>Allobacillus sp. nov. SKP isolated from shrimp paste of Euphausiacea.</title>
        <authorList>
            <person name="Kanchanasin P."/>
            <person name="Tanasupawat S."/>
            <person name="Shi W."/>
            <person name="Wu L."/>
            <person name="Ma J."/>
        </authorList>
    </citation>
    <scope>NUCLEOTIDE SEQUENCE [LARGE SCALE GENOMIC DNA]</scope>
    <source>
        <strain evidence="18 19">SKP4-8</strain>
    </source>
</reference>
<dbReference type="InterPro" id="IPR003593">
    <property type="entry name" value="AAA+_ATPase"/>
</dbReference>
<keyword evidence="10 14" id="KW-1133">Transmembrane helix</keyword>
<feature type="compositionally biased region" description="Polar residues" evidence="16">
    <location>
        <begin position="657"/>
        <end position="667"/>
    </location>
</feature>
<comment type="similarity">
    <text evidence="2 14">In the C-terminal section; belongs to the peptidase M41 family.</text>
</comment>
<dbReference type="CDD" id="cd19501">
    <property type="entry name" value="RecA-like_FtsH"/>
    <property type="match status" value="1"/>
</dbReference>
<comment type="function">
    <text evidence="14">Acts as a processive, ATP-dependent zinc metallopeptidase for both cytoplasmic and membrane proteins. Plays a role in the quality control of integral membrane proteins.</text>
</comment>
<evidence type="ECO:0000256" key="4">
    <source>
        <dbReference type="ARBA" id="ARBA00022692"/>
    </source>
</evidence>
<dbReference type="GO" id="GO:0008270">
    <property type="term" value="F:zinc ion binding"/>
    <property type="evidence" value="ECO:0007669"/>
    <property type="project" value="UniProtKB-UniRule"/>
</dbReference>
<dbReference type="PROSITE" id="PS00674">
    <property type="entry name" value="AAA"/>
    <property type="match status" value="1"/>
</dbReference>
<dbReference type="FunFam" id="1.10.8.60:FF:000001">
    <property type="entry name" value="ATP-dependent zinc metalloprotease FtsH"/>
    <property type="match status" value="1"/>
</dbReference>
<keyword evidence="12 14" id="KW-0472">Membrane</keyword>
<evidence type="ECO:0000256" key="11">
    <source>
        <dbReference type="ARBA" id="ARBA00023049"/>
    </source>
</evidence>
<dbReference type="SUPFAM" id="SSF52540">
    <property type="entry name" value="P-loop containing nucleoside triphosphate hydrolases"/>
    <property type="match status" value="1"/>
</dbReference>
<keyword evidence="6 14" id="KW-0547">Nucleotide-binding</keyword>
<keyword evidence="3 14" id="KW-0645">Protease</keyword>
<dbReference type="InterPro" id="IPR003959">
    <property type="entry name" value="ATPase_AAA_core"/>
</dbReference>
<feature type="binding site" evidence="14">
    <location>
        <begin position="203"/>
        <end position="210"/>
    </location>
    <ligand>
        <name>ATP</name>
        <dbReference type="ChEBI" id="CHEBI:30616"/>
    </ligand>
</feature>
<dbReference type="FunFam" id="3.40.50.300:FF:000001">
    <property type="entry name" value="ATP-dependent zinc metalloprotease FtsH"/>
    <property type="match status" value="1"/>
</dbReference>
<dbReference type="InterPro" id="IPR000642">
    <property type="entry name" value="Peptidase_M41"/>
</dbReference>
<dbReference type="GO" id="GO:0005886">
    <property type="term" value="C:plasma membrane"/>
    <property type="evidence" value="ECO:0007669"/>
    <property type="project" value="UniProtKB-SubCell"/>
</dbReference>
<keyword evidence="8 14" id="KW-0862">Zinc</keyword>
<dbReference type="InterPro" id="IPR027417">
    <property type="entry name" value="P-loop_NTPase"/>
</dbReference>
<feature type="binding site" evidence="14">
    <location>
        <position position="429"/>
    </location>
    <ligand>
        <name>Zn(2+)</name>
        <dbReference type="ChEBI" id="CHEBI:29105"/>
        <note>catalytic</note>
    </ligand>
</feature>
<evidence type="ECO:0000313" key="18">
    <source>
        <dbReference type="EMBL" id="TSJ60116.1"/>
    </source>
</evidence>